<evidence type="ECO:0000256" key="4">
    <source>
        <dbReference type="ARBA" id="ARBA00022679"/>
    </source>
</evidence>
<dbReference type="SUPFAM" id="SSF52335">
    <property type="entry name" value="Methylglyoxal synthase-like"/>
    <property type="match status" value="1"/>
</dbReference>
<evidence type="ECO:0000256" key="8">
    <source>
        <dbReference type="HAMAP-Rule" id="MF_00139"/>
    </source>
</evidence>
<accession>A0A3D8J4E3</accession>
<evidence type="ECO:0000256" key="6">
    <source>
        <dbReference type="ARBA" id="ARBA00022801"/>
    </source>
</evidence>
<evidence type="ECO:0000256" key="7">
    <source>
        <dbReference type="ARBA" id="ARBA00023268"/>
    </source>
</evidence>
<dbReference type="PROSITE" id="PS51855">
    <property type="entry name" value="MGS"/>
    <property type="match status" value="1"/>
</dbReference>
<comment type="caution">
    <text evidence="10">The sequence shown here is derived from an EMBL/GenBank/DDBJ whole genome shotgun (WGS) entry which is preliminary data.</text>
</comment>
<dbReference type="NCBIfam" id="NF002049">
    <property type="entry name" value="PRK00881.1"/>
    <property type="match status" value="1"/>
</dbReference>
<keyword evidence="11" id="KW-1185">Reference proteome</keyword>
<dbReference type="GO" id="GO:0004643">
    <property type="term" value="F:phosphoribosylaminoimidazolecarboxamide formyltransferase activity"/>
    <property type="evidence" value="ECO:0007669"/>
    <property type="project" value="UniProtKB-UniRule"/>
</dbReference>
<protein>
    <recommendedName>
        <fullName evidence="8">Bifunctional purine biosynthesis protein PurH</fullName>
    </recommendedName>
    <domain>
        <recommendedName>
            <fullName evidence="8">Phosphoribosylaminoimidazolecarboxamide formyltransferase</fullName>
            <ecNumber evidence="8">2.1.2.3</ecNumber>
        </recommendedName>
        <alternativeName>
            <fullName evidence="8">AICAR transformylase</fullName>
        </alternativeName>
    </domain>
    <domain>
        <recommendedName>
            <fullName evidence="8">IMP cyclohydrolase</fullName>
            <ecNumber evidence="8">3.5.4.10</ecNumber>
        </recommendedName>
        <alternativeName>
            <fullName evidence="8">ATIC</fullName>
        </alternativeName>
        <alternativeName>
            <fullName evidence="8">IMP synthase</fullName>
        </alternativeName>
        <alternativeName>
            <fullName evidence="8">Inosinicase</fullName>
        </alternativeName>
    </domain>
</protein>
<dbReference type="PIRSF" id="PIRSF000414">
    <property type="entry name" value="AICARFT_IMPCHas"/>
    <property type="match status" value="1"/>
</dbReference>
<dbReference type="InterPro" id="IPR024051">
    <property type="entry name" value="AICAR_Tfase_dup_dom_sf"/>
</dbReference>
<dbReference type="EC" id="2.1.2.3" evidence="8"/>
<dbReference type="InterPro" id="IPR011607">
    <property type="entry name" value="MGS-like_dom"/>
</dbReference>
<dbReference type="SMART" id="SM00851">
    <property type="entry name" value="MGS"/>
    <property type="match status" value="1"/>
</dbReference>
<comment type="pathway">
    <text evidence="1 8">Purine metabolism; IMP biosynthesis via de novo pathway; IMP from 5-formamido-1-(5-phospho-D-ribosyl)imidazole-4-carboxamide: step 1/1.</text>
</comment>
<evidence type="ECO:0000313" key="10">
    <source>
        <dbReference type="EMBL" id="RDU71744.1"/>
    </source>
</evidence>
<dbReference type="OrthoDB" id="9802065at2"/>
<reference evidence="10 11" key="1">
    <citation type="submission" date="2018-04" db="EMBL/GenBank/DDBJ databases">
        <title>Novel Campyloabacter and Helicobacter Species and Strains.</title>
        <authorList>
            <person name="Mannion A.J."/>
            <person name="Shen Z."/>
            <person name="Fox J.G."/>
        </authorList>
    </citation>
    <scope>NUCLEOTIDE SEQUENCE [LARGE SCALE GENOMIC DNA]</scope>
    <source>
        <strain evidence="10 11">MIT 04-9366</strain>
    </source>
</reference>
<dbReference type="GO" id="GO:0005829">
    <property type="term" value="C:cytosol"/>
    <property type="evidence" value="ECO:0007669"/>
    <property type="project" value="TreeGrafter"/>
</dbReference>
<dbReference type="Gene3D" id="3.40.50.1380">
    <property type="entry name" value="Methylglyoxal synthase-like domain"/>
    <property type="match status" value="1"/>
</dbReference>
<evidence type="ECO:0000259" key="9">
    <source>
        <dbReference type="PROSITE" id="PS51855"/>
    </source>
</evidence>
<dbReference type="UniPathway" id="UPA00074">
    <property type="reaction ID" value="UER00133"/>
</dbReference>
<dbReference type="RefSeq" id="WP_115568954.1">
    <property type="nucleotide sequence ID" value="NZ_NXLV01000002.1"/>
</dbReference>
<evidence type="ECO:0000256" key="3">
    <source>
        <dbReference type="ARBA" id="ARBA00007667"/>
    </source>
</evidence>
<keyword evidence="6 8" id="KW-0378">Hydrolase</keyword>
<dbReference type="Proteomes" id="UP000257045">
    <property type="component" value="Unassembled WGS sequence"/>
</dbReference>
<evidence type="ECO:0000313" key="11">
    <source>
        <dbReference type="Proteomes" id="UP000257045"/>
    </source>
</evidence>
<dbReference type="Pfam" id="PF02142">
    <property type="entry name" value="MGS"/>
    <property type="match status" value="1"/>
</dbReference>
<comment type="catalytic activity">
    <reaction evidence="8">
        <text>IMP + H2O = 5-formamido-1-(5-phospho-D-ribosyl)imidazole-4-carboxamide</text>
        <dbReference type="Rhea" id="RHEA:18445"/>
        <dbReference type="ChEBI" id="CHEBI:15377"/>
        <dbReference type="ChEBI" id="CHEBI:58053"/>
        <dbReference type="ChEBI" id="CHEBI:58467"/>
        <dbReference type="EC" id="3.5.4.10"/>
    </reaction>
</comment>
<comment type="similarity">
    <text evidence="3 8">Belongs to the PurH family.</text>
</comment>
<proteinExistence type="inferred from homology"/>
<evidence type="ECO:0000256" key="5">
    <source>
        <dbReference type="ARBA" id="ARBA00022755"/>
    </source>
</evidence>
<dbReference type="AlphaFoldDB" id="A0A3D8J4E3"/>
<keyword evidence="7 8" id="KW-0511">Multifunctional enzyme</keyword>
<gene>
    <name evidence="8" type="primary">purH</name>
    <name evidence="10" type="ORF">CQA58_01515</name>
</gene>
<dbReference type="EC" id="3.5.4.10" evidence="8"/>
<dbReference type="PANTHER" id="PTHR11692:SF0">
    <property type="entry name" value="BIFUNCTIONAL PURINE BIOSYNTHESIS PROTEIN ATIC"/>
    <property type="match status" value="1"/>
</dbReference>
<dbReference type="GO" id="GO:0003937">
    <property type="term" value="F:IMP cyclohydrolase activity"/>
    <property type="evidence" value="ECO:0007669"/>
    <property type="project" value="UniProtKB-UniRule"/>
</dbReference>
<dbReference type="Pfam" id="PF01808">
    <property type="entry name" value="AICARFT_IMPCHas"/>
    <property type="match status" value="1"/>
</dbReference>
<dbReference type="FunFam" id="3.40.50.1380:FF:000001">
    <property type="entry name" value="Bifunctional purine biosynthesis protein PurH"/>
    <property type="match status" value="1"/>
</dbReference>
<evidence type="ECO:0000256" key="2">
    <source>
        <dbReference type="ARBA" id="ARBA00004954"/>
    </source>
</evidence>
<dbReference type="InterPro" id="IPR002695">
    <property type="entry name" value="PurH-like"/>
</dbReference>
<dbReference type="SUPFAM" id="SSF53927">
    <property type="entry name" value="Cytidine deaminase-like"/>
    <property type="match status" value="1"/>
</dbReference>
<dbReference type="EMBL" id="NXLV01000002">
    <property type="protein sequence ID" value="RDU71744.1"/>
    <property type="molecule type" value="Genomic_DNA"/>
</dbReference>
<feature type="domain" description="MGS-like" evidence="9">
    <location>
        <begin position="1"/>
        <end position="142"/>
    </location>
</feature>
<dbReference type="SMART" id="SM00798">
    <property type="entry name" value="AICARFT_IMPCHas"/>
    <property type="match status" value="1"/>
</dbReference>
<dbReference type="Gene3D" id="3.40.140.20">
    <property type="match status" value="2"/>
</dbReference>
<keyword evidence="4 8" id="KW-0808">Transferase</keyword>
<dbReference type="InterPro" id="IPR016193">
    <property type="entry name" value="Cytidine_deaminase-like"/>
</dbReference>
<dbReference type="PANTHER" id="PTHR11692">
    <property type="entry name" value="BIFUNCTIONAL PURINE BIOSYNTHESIS PROTEIN PURH"/>
    <property type="match status" value="1"/>
</dbReference>
<comment type="catalytic activity">
    <reaction evidence="8">
        <text>(6R)-10-formyltetrahydrofolate + 5-amino-1-(5-phospho-beta-D-ribosyl)imidazole-4-carboxamide = 5-formamido-1-(5-phospho-D-ribosyl)imidazole-4-carboxamide + (6S)-5,6,7,8-tetrahydrofolate</text>
        <dbReference type="Rhea" id="RHEA:22192"/>
        <dbReference type="ChEBI" id="CHEBI:57453"/>
        <dbReference type="ChEBI" id="CHEBI:58467"/>
        <dbReference type="ChEBI" id="CHEBI:58475"/>
        <dbReference type="ChEBI" id="CHEBI:195366"/>
        <dbReference type="EC" id="2.1.2.3"/>
    </reaction>
</comment>
<name>A0A3D8J4E3_9HELI</name>
<dbReference type="GO" id="GO:0006189">
    <property type="term" value="P:'de novo' IMP biosynthetic process"/>
    <property type="evidence" value="ECO:0007669"/>
    <property type="project" value="UniProtKB-UniRule"/>
</dbReference>
<evidence type="ECO:0000256" key="1">
    <source>
        <dbReference type="ARBA" id="ARBA00004844"/>
    </source>
</evidence>
<keyword evidence="5 8" id="KW-0658">Purine biosynthesis</keyword>
<dbReference type="HAMAP" id="MF_00139">
    <property type="entry name" value="PurH"/>
    <property type="match status" value="1"/>
</dbReference>
<dbReference type="CDD" id="cd01421">
    <property type="entry name" value="IMPCH"/>
    <property type="match status" value="1"/>
</dbReference>
<comment type="pathway">
    <text evidence="2 8">Purine metabolism; IMP biosynthesis via de novo pathway; 5-formamido-1-(5-phospho-D-ribosyl)imidazole-4-carboxamide from 5-amino-1-(5-phospho-D-ribosyl)imidazole-4-carboxamide (10-formyl THF route): step 1/1.</text>
</comment>
<sequence length="510" mass="56467">MYALLSVSDKSHIIEFAQGLIECGYKILSTSGTLKVLQDSGLEVIDIASYTGAKELFDGRVKTLNPKIAGGILYRRDSLSHQKDAQEEGIEPIDLICVNLYPFKQTIERTQDFEEIVENIDIGGPSMIRAGAKNFQSVLVVTNPSDYPQVLKRLRNGENTLEFRREMMIKAFSHTASYDCLIANYMNERFNGGFGEQIFLSGEKVLTPRYGENPHQKGALYAQGDYFLKHFVILKGEPSFNNFTDIDSALKIASNFQNSVCIIKHGNPCGFALHSNPLEAFSLALSCDTLSAYGGVVAVNAEVSLELAQKIGESFFEVLIAPSFTPQALEFLSNKKKLKLFSLTPKLPHFSLPTQKVSFKSIMGGFLIQEADCITQEEIDNAQRMGDYEATQEQKRDLEIAYKIVALTKSNCVAYVKNGVLVGIGMGMTSRVDASRNAMLKAQDMGLDLRGCVLASEAFFPFKDSIELAVSMGVSAIIEPGGSIRDDEVIECANSHKIPIYFTFKRHFLH</sequence>
<comment type="domain">
    <text evidence="8">The IMP cyclohydrolase activity resides in the N-terminal region.</text>
</comment>
<organism evidence="10 11">
    <name type="scientific">Helicobacter brantae</name>
    <dbReference type="NCBI Taxonomy" id="375927"/>
    <lineage>
        <taxon>Bacteria</taxon>
        <taxon>Pseudomonadati</taxon>
        <taxon>Campylobacterota</taxon>
        <taxon>Epsilonproteobacteria</taxon>
        <taxon>Campylobacterales</taxon>
        <taxon>Helicobacteraceae</taxon>
        <taxon>Helicobacter</taxon>
    </lineage>
</organism>
<dbReference type="InterPro" id="IPR036914">
    <property type="entry name" value="MGS-like_dom_sf"/>
</dbReference>